<keyword evidence="1" id="KW-0813">Transport</keyword>
<comment type="caution">
    <text evidence="5">The sequence shown here is derived from an EMBL/GenBank/DDBJ whole genome shotgun (WGS) entry which is preliminary data.</text>
</comment>
<dbReference type="GO" id="GO:0005524">
    <property type="term" value="F:ATP binding"/>
    <property type="evidence" value="ECO:0007669"/>
    <property type="project" value="UniProtKB-KW"/>
</dbReference>
<dbReference type="PROSITE" id="PS00211">
    <property type="entry name" value="ABC_TRANSPORTER_1"/>
    <property type="match status" value="1"/>
</dbReference>
<feature type="domain" description="ABC transporter" evidence="4">
    <location>
        <begin position="2"/>
        <end position="233"/>
    </location>
</feature>
<dbReference type="SMART" id="SM00382">
    <property type="entry name" value="AAA"/>
    <property type="match status" value="1"/>
</dbReference>
<dbReference type="PANTHER" id="PTHR42939:SF1">
    <property type="entry name" value="ABC TRANSPORTER ATP-BINDING PROTEIN ALBC-RELATED"/>
    <property type="match status" value="1"/>
</dbReference>
<keyword evidence="2" id="KW-0547">Nucleotide-binding</keyword>
<keyword evidence="3 5" id="KW-0067">ATP-binding</keyword>
<dbReference type="InterPro" id="IPR003439">
    <property type="entry name" value="ABC_transporter-like_ATP-bd"/>
</dbReference>
<evidence type="ECO:0000313" key="5">
    <source>
        <dbReference type="EMBL" id="MBC2576821.1"/>
    </source>
</evidence>
<dbReference type="Gene3D" id="3.40.50.300">
    <property type="entry name" value="P-loop containing nucleotide triphosphate hydrolases"/>
    <property type="match status" value="1"/>
</dbReference>
<keyword evidence="6" id="KW-1185">Reference proteome</keyword>
<evidence type="ECO:0000259" key="4">
    <source>
        <dbReference type="PROSITE" id="PS50893"/>
    </source>
</evidence>
<dbReference type="Proteomes" id="UP000713904">
    <property type="component" value="Unassembled WGS sequence"/>
</dbReference>
<gene>
    <name evidence="5" type="ORF">HLB29_09070</name>
</gene>
<dbReference type="EMBL" id="JABGBW010000014">
    <property type="protein sequence ID" value="MBC2576821.1"/>
    <property type="molecule type" value="Genomic_DNA"/>
</dbReference>
<dbReference type="Pfam" id="PF00005">
    <property type="entry name" value="ABC_tran"/>
    <property type="match status" value="1"/>
</dbReference>
<dbReference type="RefSeq" id="WP_185624840.1">
    <property type="nucleotide sequence ID" value="NZ_JABGBW010000014.1"/>
</dbReference>
<evidence type="ECO:0000256" key="3">
    <source>
        <dbReference type="ARBA" id="ARBA00022840"/>
    </source>
</evidence>
<organism evidence="5 6">
    <name type="scientific">Peptostreptococcus canis</name>
    <dbReference type="NCBI Taxonomy" id="1159213"/>
    <lineage>
        <taxon>Bacteria</taxon>
        <taxon>Bacillati</taxon>
        <taxon>Bacillota</taxon>
        <taxon>Clostridia</taxon>
        <taxon>Peptostreptococcales</taxon>
        <taxon>Peptostreptococcaceae</taxon>
        <taxon>Peptostreptococcus</taxon>
    </lineage>
</organism>
<dbReference type="PANTHER" id="PTHR42939">
    <property type="entry name" value="ABC TRANSPORTER ATP-BINDING PROTEIN ALBC-RELATED"/>
    <property type="match status" value="1"/>
</dbReference>
<dbReference type="InterPro" id="IPR017871">
    <property type="entry name" value="ABC_transporter-like_CS"/>
</dbReference>
<evidence type="ECO:0000313" key="6">
    <source>
        <dbReference type="Proteomes" id="UP000713904"/>
    </source>
</evidence>
<proteinExistence type="predicted"/>
<evidence type="ECO:0000256" key="2">
    <source>
        <dbReference type="ARBA" id="ARBA00022741"/>
    </source>
</evidence>
<name>A0ABR6TPB5_9FIRM</name>
<reference evidence="5 6" key="1">
    <citation type="submission" date="2020-05" db="EMBL/GenBank/DDBJ databases">
        <title>Draft genome of xy-202 and genomic insight in genome of the genus Peptostreptococcus.</title>
        <authorList>
            <person name="Zhang Z."/>
        </authorList>
    </citation>
    <scope>NUCLEOTIDE SEQUENCE [LARGE SCALE GENOMIC DNA]</scope>
    <source>
        <strain evidence="5 6">DSM 27025</strain>
    </source>
</reference>
<accession>A0ABR6TPB5</accession>
<dbReference type="InterPro" id="IPR027417">
    <property type="entry name" value="P-loop_NTPase"/>
</dbReference>
<dbReference type="InterPro" id="IPR051782">
    <property type="entry name" value="ABC_Transporter_VariousFunc"/>
</dbReference>
<sequence length="239" mass="27361">MIIVKNLTKKYKKSGHMKKKYMNYALDNVSLNIKEGEITAILGINGAGKSTLLKSIAGIVKVDSGSICIDEERLNSNIYNKLIFIPDCDIHFAGFTINQMLDFYRDFYPYFNDKKADDMLEFFKLEKDVIIDSLSKGNIAKVKLVLAFSLDLKYILLDEPFNGIDIFKREEFVGMMAKYMDKNQSIILTTHEISDIEQIVDRVVILSEGKVVSNFEAEKMRDKEGKSILQKLREVSINE</sequence>
<evidence type="ECO:0000256" key="1">
    <source>
        <dbReference type="ARBA" id="ARBA00022448"/>
    </source>
</evidence>
<dbReference type="SUPFAM" id="SSF52540">
    <property type="entry name" value="P-loop containing nucleoside triphosphate hydrolases"/>
    <property type="match status" value="1"/>
</dbReference>
<dbReference type="InterPro" id="IPR003593">
    <property type="entry name" value="AAA+_ATPase"/>
</dbReference>
<dbReference type="PROSITE" id="PS50893">
    <property type="entry name" value="ABC_TRANSPORTER_2"/>
    <property type="match status" value="1"/>
</dbReference>
<protein>
    <submittedName>
        <fullName evidence="5">ABC transporter ATP-binding protein</fullName>
    </submittedName>
</protein>
<dbReference type="CDD" id="cd03230">
    <property type="entry name" value="ABC_DR_subfamily_A"/>
    <property type="match status" value="1"/>
</dbReference>